<dbReference type="GO" id="GO:0006508">
    <property type="term" value="P:proteolysis"/>
    <property type="evidence" value="ECO:0007669"/>
    <property type="project" value="UniProtKB-KW"/>
</dbReference>
<reference evidence="3 4" key="1">
    <citation type="submission" date="2015-11" db="EMBL/GenBank/DDBJ databases">
        <title>Draft genome sequences of new species of the genus Lactobacillus isolated from orchardgrass silage.</title>
        <authorList>
            <person name="Tohno M."/>
            <person name="Tanizawa Y."/>
            <person name="Arita M."/>
        </authorList>
    </citation>
    <scope>NUCLEOTIDE SEQUENCE [LARGE SCALE GENOMIC DNA]</scope>
    <source>
        <strain evidence="3 4">IWT5</strain>
    </source>
</reference>
<evidence type="ECO:0000313" key="3">
    <source>
        <dbReference type="EMBL" id="GAX08046.1"/>
    </source>
</evidence>
<keyword evidence="3" id="KW-0645">Protease</keyword>
<dbReference type="Proteomes" id="UP000223370">
    <property type="component" value="Unassembled WGS sequence"/>
</dbReference>
<evidence type="ECO:0000256" key="1">
    <source>
        <dbReference type="SAM" id="SignalP"/>
    </source>
</evidence>
<feature type="domain" description="SCP" evidence="2">
    <location>
        <begin position="173"/>
        <end position="287"/>
    </location>
</feature>
<evidence type="ECO:0000313" key="4">
    <source>
        <dbReference type="Proteomes" id="UP000223370"/>
    </source>
</evidence>
<dbReference type="AlphaFoldDB" id="A0A1Z5J2B8"/>
<dbReference type="Pfam" id="PF00188">
    <property type="entry name" value="CAP"/>
    <property type="match status" value="1"/>
</dbReference>
<dbReference type="Gene3D" id="3.40.33.10">
    <property type="entry name" value="CAP"/>
    <property type="match status" value="1"/>
</dbReference>
<dbReference type="GO" id="GO:0008233">
    <property type="term" value="F:peptidase activity"/>
    <property type="evidence" value="ECO:0007669"/>
    <property type="project" value="UniProtKB-KW"/>
</dbReference>
<comment type="caution">
    <text evidence="3">The sequence shown here is derived from an EMBL/GenBank/DDBJ whole genome shotgun (WGS) entry which is preliminary data.</text>
</comment>
<feature type="signal peptide" evidence="1">
    <location>
        <begin position="1"/>
        <end position="20"/>
    </location>
</feature>
<dbReference type="EMBL" id="BCMJ01000004">
    <property type="protein sequence ID" value="GAX08046.1"/>
    <property type="molecule type" value="Genomic_DNA"/>
</dbReference>
<evidence type="ECO:0000259" key="2">
    <source>
        <dbReference type="Pfam" id="PF00188"/>
    </source>
</evidence>
<sequence length="409" mass="43902" precursor="true">MKHKYLRKLTVIGLSFGIFAGGALVPTQASAKTKVRSYENIKNATYTVTKSSATVYSTASLTHKKGTLKSFGTKVTGYYAAHVTKNGKSSIYYKFKVGNKTGWVWHGYLKKAAPAQDLSKIYSPTELATVNQFKATAKSIGNSTKNMYSVKPVTKSHFAAGKLSDSYVNNTVRTINLARGLYGLPSVTANSAWNSSAQMGAATLAAADQGLSHGLVGFSKPSFVSNSDWQAGVDATNQSNLAEGYTGAYDTVTGYLNDSGNDDPGHREWLLGGINEVGVGQAGDYNDLRVFDMNDYSDATPSQPVAFPNKTVFPWEWVSGTRWSLSLPQSLDTKSAKITLTDNTAKKNVPVSGVLVTDGGYGDFNTSISYQPKDAMIQANHSYTVNITADGLGSGYTYTTKLFKVGDIN</sequence>
<protein>
    <submittedName>
        <fullName evidence="3">Serine protease</fullName>
    </submittedName>
</protein>
<dbReference type="SUPFAM" id="SSF55797">
    <property type="entry name" value="PR-1-like"/>
    <property type="match status" value="1"/>
</dbReference>
<dbReference type="RefSeq" id="WP_098824459.1">
    <property type="nucleotide sequence ID" value="NZ_BCMJ01000004.1"/>
</dbReference>
<keyword evidence="3" id="KW-0378">Hydrolase</keyword>
<feature type="chain" id="PRO_5038709183" evidence="1">
    <location>
        <begin position="21"/>
        <end position="409"/>
    </location>
</feature>
<dbReference type="InterPro" id="IPR035940">
    <property type="entry name" value="CAP_sf"/>
</dbReference>
<dbReference type="InterPro" id="IPR014044">
    <property type="entry name" value="CAP_dom"/>
</dbReference>
<dbReference type="OrthoDB" id="1766522at2"/>
<keyword evidence="1" id="KW-0732">Signal</keyword>
<organism evidence="3 4">
    <name type="scientific">Secundilactobacillus silagincola</name>
    <dbReference type="NCBI Taxonomy" id="1714681"/>
    <lineage>
        <taxon>Bacteria</taxon>
        <taxon>Bacillati</taxon>
        <taxon>Bacillota</taxon>
        <taxon>Bacilli</taxon>
        <taxon>Lactobacillales</taxon>
        <taxon>Lactobacillaceae</taxon>
        <taxon>Secundilactobacillus</taxon>
    </lineage>
</organism>
<keyword evidence="4" id="KW-1185">Reference proteome</keyword>
<proteinExistence type="predicted"/>
<accession>A0A1Z5J2B8</accession>
<gene>
    <name evidence="3" type="ORF">IWT5_01197</name>
</gene>
<name>A0A1Z5J2B8_9LACO</name>